<protein>
    <submittedName>
        <fullName evidence="1">Uncharacterized protein</fullName>
    </submittedName>
</protein>
<dbReference type="AlphaFoldDB" id="M8B7X6"/>
<accession>M8B7X6</accession>
<dbReference type="ExpressionAtlas" id="M8B7X6">
    <property type="expression patterns" value="baseline"/>
</dbReference>
<proteinExistence type="predicted"/>
<organism evidence="1">
    <name type="scientific">Aegilops tauschii</name>
    <name type="common">Tausch's goatgrass</name>
    <name type="synonym">Aegilops squarrosa</name>
    <dbReference type="NCBI Taxonomy" id="37682"/>
    <lineage>
        <taxon>Eukaryota</taxon>
        <taxon>Viridiplantae</taxon>
        <taxon>Streptophyta</taxon>
        <taxon>Embryophyta</taxon>
        <taxon>Tracheophyta</taxon>
        <taxon>Spermatophyta</taxon>
        <taxon>Magnoliopsida</taxon>
        <taxon>Liliopsida</taxon>
        <taxon>Poales</taxon>
        <taxon>Poaceae</taxon>
        <taxon>BOP clade</taxon>
        <taxon>Pooideae</taxon>
        <taxon>Triticodae</taxon>
        <taxon>Triticeae</taxon>
        <taxon>Triticinae</taxon>
        <taxon>Aegilops</taxon>
    </lineage>
</organism>
<sequence>MPAVKPPEWDAMSAKEQLLWYLERLCAQADEMSSALGIASTGAPPVVTPLVDSAASTTTHASSAAVPDVSNSTTKAQEVLAVTHYVPPAGVTMGHITCSTDGSNQAVATNSANKVTTVCPEPFIDLSDKFGALNIHVTASTNPPLHVQVSSPKSSPDSTHGIAVAGPEEYALVAATPDVVLKLAVRPNVILIIPSDLSAPMLTTCSTKYSRHDTNLLRYVLHPAVAPSWMVLRPKPWPSFWRDHADGNAKRPMSWPSLGCSHELYWKHVGLLSEDTFAMKHFYGVLNSMRESWKYLQSMQLKLPWPSFSSNGRAVPVWPEIPNELAGTFGLHKIWSASNLVRTTQIQWKISEHRARDLADRNEVRPIPWPSFPIGRSLELLFLLAQVHDCGLIGIAFPLELCHISDLECNLPRHYIRIPPVQIFCLSSLQQNTDDSCFAKQLLHEGKQWFPELDARSHNTALAMQHCYLPTMSVHLPQFMQSGPYELVCFMQSSSKLCAQKAPSVFKFSHKIVRLKLPSYMNEGIPCVQPTYYLEGVSARAYLKLREVCAAVVCMFEGSTIQIWVNLGIVWAQTTVSNRFSYWSLLVWIKWAELLIMDPIGAYYAKNGASAETQTSIDQVLVATSRTPPPATPRPPPVAPPWRYGALRSAASTSRCRTACSGWPQRTPPAWTDVSGRVQPSAMKLMFDDSSDGANKGLAMDMAQLGGGGGGGLRAVCGAGGGRAAQLLPDSVIYNSHMALYEVPLLPARRCRRVGRPGNYSYYAYVSALDVFESERI</sequence>
<evidence type="ECO:0000313" key="1">
    <source>
        <dbReference type="EnsemblPlants" id="EMT10106"/>
    </source>
</evidence>
<name>M8B7X6_AEGTA</name>
<dbReference type="EnsemblPlants" id="EMT10106">
    <property type="protein sequence ID" value="EMT10106"/>
    <property type="gene ID" value="F775_09012"/>
</dbReference>
<reference evidence="1" key="1">
    <citation type="submission" date="2015-06" db="UniProtKB">
        <authorList>
            <consortium name="EnsemblPlants"/>
        </authorList>
    </citation>
    <scope>IDENTIFICATION</scope>
</reference>